<keyword evidence="11" id="KW-1185">Reference proteome</keyword>
<evidence type="ECO:0000256" key="4">
    <source>
        <dbReference type="ARBA" id="ARBA00022723"/>
    </source>
</evidence>
<organism evidence="10 11">
    <name type="scientific">Pycnoporus cinnabarinus</name>
    <name type="common">Cinnabar-red polypore</name>
    <name type="synonym">Trametes cinnabarina</name>
    <dbReference type="NCBI Taxonomy" id="5643"/>
    <lineage>
        <taxon>Eukaryota</taxon>
        <taxon>Fungi</taxon>
        <taxon>Dikarya</taxon>
        <taxon>Basidiomycota</taxon>
        <taxon>Agaricomycotina</taxon>
        <taxon>Agaricomycetes</taxon>
        <taxon>Polyporales</taxon>
        <taxon>Polyporaceae</taxon>
        <taxon>Trametes</taxon>
    </lineage>
</organism>
<dbReference type="GO" id="GO:0006508">
    <property type="term" value="P:proteolysis"/>
    <property type="evidence" value="ECO:0007669"/>
    <property type="project" value="UniProtKB-KW"/>
</dbReference>
<dbReference type="GO" id="GO:0005783">
    <property type="term" value="C:endoplasmic reticulum"/>
    <property type="evidence" value="ECO:0007669"/>
    <property type="project" value="UniProtKB-SubCell"/>
</dbReference>
<keyword evidence="6" id="KW-0256">Endoplasmic reticulum</keyword>
<dbReference type="EC" id="3.4.-.-" evidence="8"/>
<dbReference type="GO" id="GO:0046872">
    <property type="term" value="F:metal ion binding"/>
    <property type="evidence" value="ECO:0007669"/>
    <property type="project" value="UniProtKB-KW"/>
</dbReference>
<dbReference type="Proteomes" id="UP000029665">
    <property type="component" value="Unassembled WGS sequence"/>
</dbReference>
<dbReference type="Pfam" id="PF04389">
    <property type="entry name" value="Peptidase_M28"/>
    <property type="match status" value="1"/>
</dbReference>
<evidence type="ECO:0000256" key="7">
    <source>
        <dbReference type="ARBA" id="ARBA00022833"/>
    </source>
</evidence>
<evidence type="ECO:0000256" key="2">
    <source>
        <dbReference type="ARBA" id="ARBA00004240"/>
    </source>
</evidence>
<dbReference type="SUPFAM" id="SSF53187">
    <property type="entry name" value="Zn-dependent exopeptidases"/>
    <property type="match status" value="1"/>
</dbReference>
<evidence type="ECO:0000256" key="1">
    <source>
        <dbReference type="ARBA" id="ARBA00001947"/>
    </source>
</evidence>
<evidence type="ECO:0000313" key="10">
    <source>
        <dbReference type="EMBL" id="CDO70121.1"/>
    </source>
</evidence>
<comment type="caution">
    <text evidence="10">The sequence shown here is derived from an EMBL/GenBank/DDBJ whole genome shotgun (WGS) entry which is preliminary data.</text>
</comment>
<dbReference type="STRING" id="5643.A0A060S7A8"/>
<dbReference type="InterPro" id="IPR007484">
    <property type="entry name" value="Peptidase_M28"/>
</dbReference>
<keyword evidence="3 8" id="KW-0645">Protease</keyword>
<dbReference type="InterPro" id="IPR045175">
    <property type="entry name" value="M28_fam"/>
</dbReference>
<name>A0A060S7A8_PYCCI</name>
<reference evidence="10" key="1">
    <citation type="submission" date="2014-01" db="EMBL/GenBank/DDBJ databases">
        <title>The genome of the white-rot fungus Pycnoporus cinnabarinus: a basidiomycete model with a versatile arsenal for lignocellulosic biomass breakdown.</title>
        <authorList>
            <person name="Levasseur A."/>
            <person name="Lomascolo A."/>
            <person name="Ruiz-Duenas F.J."/>
            <person name="Uzan E."/>
            <person name="Piumi F."/>
            <person name="Kues U."/>
            <person name="Ram A.F.J."/>
            <person name="Murat C."/>
            <person name="Haon M."/>
            <person name="Benoit I."/>
            <person name="Arfi Y."/>
            <person name="Chevret D."/>
            <person name="Drula E."/>
            <person name="Kwon M.J."/>
            <person name="Gouret P."/>
            <person name="Lesage-Meessen L."/>
            <person name="Lombard V."/>
            <person name="Mariette J."/>
            <person name="Noirot C."/>
            <person name="Park J."/>
            <person name="Patyshakuliyeva A."/>
            <person name="Wieneger R.A.B."/>
            <person name="Wosten H.A.B."/>
            <person name="Martin F."/>
            <person name="Coutinho P.M."/>
            <person name="de Vries R."/>
            <person name="Martinez A.T."/>
            <person name="Klopp C."/>
            <person name="Pontarotti P."/>
            <person name="Henrissat B."/>
            <person name="Record E."/>
        </authorList>
    </citation>
    <scope>NUCLEOTIDE SEQUENCE [LARGE SCALE GENOMIC DNA]</scope>
    <source>
        <strain evidence="10">BRFM137</strain>
    </source>
</reference>
<dbReference type="OrthoDB" id="76293at2759"/>
<comment type="similarity">
    <text evidence="8">Belongs to the peptidase M28 family.</text>
</comment>
<gene>
    <name evidence="10" type="ORF">BN946_scf184783.g5</name>
</gene>
<accession>A0A060S7A8</accession>
<protein>
    <recommendedName>
        <fullName evidence="8">Peptide hydrolase</fullName>
        <ecNumber evidence="8">3.4.-.-</ecNumber>
    </recommendedName>
</protein>
<evidence type="ECO:0000256" key="5">
    <source>
        <dbReference type="ARBA" id="ARBA00022801"/>
    </source>
</evidence>
<keyword evidence="7 8" id="KW-0862">Zinc</keyword>
<dbReference type="AlphaFoldDB" id="A0A060S7A8"/>
<keyword evidence="4 8" id="KW-0479">Metal-binding</keyword>
<sequence>MRGMAPAGKRSPQKPRIASRFDMMGRRLYKTYVNLTNIIVRVSDGTEKGKEHAVLVNSHLDSTLPSPGAADDALSVGVMLECIRVLVNTPGWEPKHAIIFLFNNAEESLQDGSQLYSTQHPTAKT</sequence>
<dbReference type="Gene3D" id="3.40.630.10">
    <property type="entry name" value="Zn peptidases"/>
    <property type="match status" value="1"/>
</dbReference>
<dbReference type="HOGENOM" id="CLU_2307207_0_0_1"/>
<evidence type="ECO:0000256" key="6">
    <source>
        <dbReference type="ARBA" id="ARBA00022824"/>
    </source>
</evidence>
<dbReference type="GO" id="GO:0008235">
    <property type="term" value="F:metalloexopeptidase activity"/>
    <property type="evidence" value="ECO:0007669"/>
    <property type="project" value="InterPro"/>
</dbReference>
<dbReference type="PANTHER" id="PTHR12147:SF22">
    <property type="entry name" value="ENDOPLASMIC RETICULUM METALLOPEPTIDASE 1"/>
    <property type="match status" value="1"/>
</dbReference>
<comment type="cofactor">
    <cofactor evidence="1">
        <name>Zn(2+)</name>
        <dbReference type="ChEBI" id="CHEBI:29105"/>
    </cofactor>
</comment>
<evidence type="ECO:0000256" key="8">
    <source>
        <dbReference type="RuleBase" id="RU361240"/>
    </source>
</evidence>
<proteinExistence type="inferred from homology"/>
<keyword evidence="5 8" id="KW-0378">Hydrolase</keyword>
<evidence type="ECO:0000313" key="11">
    <source>
        <dbReference type="Proteomes" id="UP000029665"/>
    </source>
</evidence>
<comment type="subcellular location">
    <subcellularLocation>
        <location evidence="2">Endoplasmic reticulum</location>
    </subcellularLocation>
</comment>
<dbReference type="PANTHER" id="PTHR12147">
    <property type="entry name" value="METALLOPEPTIDASE M28 FAMILY MEMBER"/>
    <property type="match status" value="1"/>
</dbReference>
<dbReference type="EMBL" id="CCBP010000068">
    <property type="protein sequence ID" value="CDO70121.1"/>
    <property type="molecule type" value="Genomic_DNA"/>
</dbReference>
<feature type="domain" description="Peptidase M28" evidence="9">
    <location>
        <begin position="37"/>
        <end position="124"/>
    </location>
</feature>
<evidence type="ECO:0000259" key="9">
    <source>
        <dbReference type="Pfam" id="PF04389"/>
    </source>
</evidence>
<evidence type="ECO:0000256" key="3">
    <source>
        <dbReference type="ARBA" id="ARBA00022670"/>
    </source>
</evidence>